<dbReference type="InterPro" id="IPR000253">
    <property type="entry name" value="FHA_dom"/>
</dbReference>
<dbReference type="EMBL" id="CP000806">
    <property type="protein sequence ID" value="ACB53732.1"/>
    <property type="molecule type" value="Genomic_DNA"/>
</dbReference>
<dbReference type="OrthoDB" id="510956at2"/>
<dbReference type="Gene3D" id="2.60.200.20">
    <property type="match status" value="1"/>
</dbReference>
<dbReference type="RefSeq" id="WP_009543559.1">
    <property type="nucleotide sequence ID" value="NC_010546.1"/>
</dbReference>
<evidence type="ECO:0000259" key="1">
    <source>
        <dbReference type="PROSITE" id="PS50006"/>
    </source>
</evidence>
<reference evidence="2 3" key="1">
    <citation type="journal article" date="2008" name="Proc. Natl. Acad. Sci. U.S.A.">
        <title>The genome of Cyanothece 51142, a unicellular diazotrophic cyanobacterium important in the marine nitrogen cycle.</title>
        <authorList>
            <person name="Welsh E.A."/>
            <person name="Liberton M."/>
            <person name="Stoeckel J."/>
            <person name="Loh T."/>
            <person name="Elvitigala T."/>
            <person name="Wang C."/>
            <person name="Wollam A."/>
            <person name="Fulton R.S."/>
            <person name="Clifton S.W."/>
            <person name="Jacobs J.M."/>
            <person name="Aurora R."/>
            <person name="Ghosh B.K."/>
            <person name="Sherman L.A."/>
            <person name="Smith R.D."/>
            <person name="Wilson R.K."/>
            <person name="Pakrasi H.B."/>
        </authorList>
    </citation>
    <scope>NUCLEOTIDE SEQUENCE [LARGE SCALE GENOMIC DNA]</scope>
    <source>
        <strain evidence="3">ATCC 51142 / BH68</strain>
    </source>
</reference>
<dbReference type="Pfam" id="PF00498">
    <property type="entry name" value="FHA"/>
    <property type="match status" value="1"/>
</dbReference>
<dbReference type="eggNOG" id="COG1716">
    <property type="taxonomic scope" value="Bacteria"/>
</dbReference>
<dbReference type="KEGG" id="cyt:cce_4384"/>
<feature type="domain" description="FHA" evidence="1">
    <location>
        <begin position="32"/>
        <end position="91"/>
    </location>
</feature>
<name>B1WTL7_CROS5</name>
<organism evidence="2 3">
    <name type="scientific">Crocosphaera subtropica (strain ATCC 51142 / BH68)</name>
    <name type="common">Cyanothece sp. (strain ATCC 51142)</name>
    <dbReference type="NCBI Taxonomy" id="43989"/>
    <lineage>
        <taxon>Bacteria</taxon>
        <taxon>Bacillati</taxon>
        <taxon>Cyanobacteriota</taxon>
        <taxon>Cyanophyceae</taxon>
        <taxon>Oscillatoriophycideae</taxon>
        <taxon>Chroococcales</taxon>
        <taxon>Aphanothecaceae</taxon>
        <taxon>Crocosphaera</taxon>
        <taxon>Crocosphaera subtropica</taxon>
    </lineage>
</organism>
<dbReference type="AlphaFoldDB" id="B1WTL7"/>
<proteinExistence type="predicted"/>
<dbReference type="PROSITE" id="PS50006">
    <property type="entry name" value="FHA_DOMAIN"/>
    <property type="match status" value="1"/>
</dbReference>
<dbReference type="SMART" id="SM00240">
    <property type="entry name" value="FHA"/>
    <property type="match status" value="1"/>
</dbReference>
<evidence type="ECO:0000313" key="3">
    <source>
        <dbReference type="Proteomes" id="UP000001203"/>
    </source>
</evidence>
<dbReference type="Proteomes" id="UP000001203">
    <property type="component" value="Chromosome circular"/>
</dbReference>
<gene>
    <name evidence="2" type="ordered locus">cce_4384</name>
</gene>
<accession>B1WTL7</accession>
<dbReference type="HOGENOM" id="CLU_128707_0_0_3"/>
<evidence type="ECO:0000313" key="2">
    <source>
        <dbReference type="EMBL" id="ACB53732.1"/>
    </source>
</evidence>
<dbReference type="InterPro" id="IPR008984">
    <property type="entry name" value="SMAD_FHA_dom_sf"/>
</dbReference>
<protein>
    <recommendedName>
        <fullName evidence="1">FHA domain-containing protein</fullName>
    </recommendedName>
</protein>
<dbReference type="STRING" id="43989.cce_4384"/>
<sequence>MAEKSVLPQREHFLIIEDDKGRQEILLREPTYSIGRSHDCDIRLRSQFVSRHHATLHRRIREDGSSYYRIVDGDLEGKRSVNGLLINQAKIKQASYDLQDGDEIVFGPQVFAMYQYRQRDKFPTLPSHDPFDITLIDPAMMDYDDDTKESD</sequence>
<keyword evidence="3" id="KW-1185">Reference proteome</keyword>
<dbReference type="SUPFAM" id="SSF49879">
    <property type="entry name" value="SMAD/FHA domain"/>
    <property type="match status" value="1"/>
</dbReference>